<dbReference type="PANTHER" id="PTHR47331:SF6">
    <property type="entry name" value="DOUBLECORTIN DOMAIN-CONTAINING PROTEIN"/>
    <property type="match status" value="1"/>
</dbReference>
<organism evidence="1 2">
    <name type="scientific">Mytilus coruscus</name>
    <name type="common">Sea mussel</name>
    <dbReference type="NCBI Taxonomy" id="42192"/>
    <lineage>
        <taxon>Eukaryota</taxon>
        <taxon>Metazoa</taxon>
        <taxon>Spiralia</taxon>
        <taxon>Lophotrochozoa</taxon>
        <taxon>Mollusca</taxon>
        <taxon>Bivalvia</taxon>
        <taxon>Autobranchia</taxon>
        <taxon>Pteriomorphia</taxon>
        <taxon>Mytilida</taxon>
        <taxon>Mytiloidea</taxon>
        <taxon>Mytilidae</taxon>
        <taxon>Mytilinae</taxon>
        <taxon>Mytilus</taxon>
    </lineage>
</organism>
<dbReference type="Proteomes" id="UP000507470">
    <property type="component" value="Unassembled WGS sequence"/>
</dbReference>
<evidence type="ECO:0000313" key="2">
    <source>
        <dbReference type="Proteomes" id="UP000507470"/>
    </source>
</evidence>
<gene>
    <name evidence="1" type="ORF">MCOR_27832</name>
</gene>
<reference evidence="1 2" key="1">
    <citation type="submission" date="2020-06" db="EMBL/GenBank/DDBJ databases">
        <authorList>
            <person name="Li R."/>
            <person name="Bekaert M."/>
        </authorList>
    </citation>
    <scope>NUCLEOTIDE SEQUENCE [LARGE SCALE GENOMIC DNA]</scope>
    <source>
        <strain evidence="2">wild</strain>
    </source>
</reference>
<dbReference type="OrthoDB" id="6152067at2759"/>
<dbReference type="EMBL" id="CACVKT020005100">
    <property type="protein sequence ID" value="CAC5392932.1"/>
    <property type="molecule type" value="Genomic_DNA"/>
</dbReference>
<keyword evidence="2" id="KW-1185">Reference proteome</keyword>
<evidence type="ECO:0000313" key="1">
    <source>
        <dbReference type="EMBL" id="CAC5392932.1"/>
    </source>
</evidence>
<dbReference type="AlphaFoldDB" id="A0A6J8CBJ7"/>
<protein>
    <submittedName>
        <fullName evidence="1">Uncharacterized protein</fullName>
    </submittedName>
</protein>
<proteinExistence type="predicted"/>
<sequence>MRYASVVALQLITRLGTVRRKIVCGEYGSDSHPAALHLVKQSNPTNNDEEDHSPEVSSRCTKVCGRNFNGKSCSKTTLAKVYKQNQPDKAIMAYIVLDDQKYKLTSCAGTVNTFGRRATGLVIESLDGSTRLQLPMLIECDIPKIREDIPSPAVARHHDHLREIADYIPEIDYTAPIVLLIGRYLPEAHHILEQLDSG</sequence>
<name>A0A6J8CBJ7_MYTCO</name>
<dbReference type="PANTHER" id="PTHR47331">
    <property type="entry name" value="PHD-TYPE DOMAIN-CONTAINING PROTEIN"/>
    <property type="match status" value="1"/>
</dbReference>
<accession>A0A6J8CBJ7</accession>